<dbReference type="SUPFAM" id="SSF54695">
    <property type="entry name" value="POZ domain"/>
    <property type="match status" value="1"/>
</dbReference>
<protein>
    <submittedName>
        <fullName evidence="4">SKP1-like protein 5</fullName>
    </submittedName>
</protein>
<proteinExistence type="predicted"/>
<dbReference type="KEGG" id="nnu:104611749"/>
<dbReference type="RefSeq" id="XP_010277249.2">
    <property type="nucleotide sequence ID" value="XM_010278947.2"/>
</dbReference>
<feature type="domain" description="SKP1 component POZ" evidence="2">
    <location>
        <begin position="8"/>
        <end position="46"/>
    </location>
</feature>
<name>A0A1U8B852_NELNU</name>
<dbReference type="AlphaFoldDB" id="A0A1U8B852"/>
<dbReference type="GO" id="GO:0005737">
    <property type="term" value="C:cytoplasm"/>
    <property type="evidence" value="ECO:0000318"/>
    <property type="project" value="GO_Central"/>
</dbReference>
<evidence type="ECO:0000313" key="4">
    <source>
        <dbReference type="RefSeq" id="XP_010277249.2"/>
    </source>
</evidence>
<dbReference type="Pfam" id="PF03931">
    <property type="entry name" value="Skp1_POZ"/>
    <property type="match status" value="1"/>
</dbReference>
<dbReference type="GO" id="GO:0005634">
    <property type="term" value="C:nucleus"/>
    <property type="evidence" value="ECO:0000318"/>
    <property type="project" value="GO_Central"/>
</dbReference>
<reference evidence="4" key="1">
    <citation type="submission" date="2025-08" db="UniProtKB">
        <authorList>
            <consortium name="RefSeq"/>
        </authorList>
    </citation>
    <scope>IDENTIFICATION</scope>
</reference>
<organism evidence="3 4">
    <name type="scientific">Nelumbo nucifera</name>
    <name type="common">Sacred lotus</name>
    <dbReference type="NCBI Taxonomy" id="4432"/>
    <lineage>
        <taxon>Eukaryota</taxon>
        <taxon>Viridiplantae</taxon>
        <taxon>Streptophyta</taxon>
        <taxon>Embryophyta</taxon>
        <taxon>Tracheophyta</taxon>
        <taxon>Spermatophyta</taxon>
        <taxon>Magnoliopsida</taxon>
        <taxon>Proteales</taxon>
        <taxon>Nelumbonaceae</taxon>
        <taxon>Nelumbo</taxon>
    </lineage>
</organism>
<evidence type="ECO:0000256" key="1">
    <source>
        <dbReference type="ARBA" id="ARBA00004906"/>
    </source>
</evidence>
<dbReference type="PANTHER" id="PTHR11165">
    <property type="entry name" value="SKP1"/>
    <property type="match status" value="1"/>
</dbReference>
<dbReference type="InterPro" id="IPR016073">
    <property type="entry name" value="Skp1_comp_POZ"/>
</dbReference>
<evidence type="ECO:0000313" key="3">
    <source>
        <dbReference type="Proteomes" id="UP000189703"/>
    </source>
</evidence>
<accession>A0A1U8B852</accession>
<keyword evidence="3" id="KW-1185">Reference proteome</keyword>
<evidence type="ECO:0000259" key="2">
    <source>
        <dbReference type="Pfam" id="PF03931"/>
    </source>
</evidence>
<gene>
    <name evidence="4" type="primary">LOC104611749</name>
</gene>
<dbReference type="Proteomes" id="UP000189703">
    <property type="component" value="Unplaced"/>
</dbReference>
<dbReference type="InParanoid" id="A0A1U8B852"/>
<dbReference type="GO" id="GO:0097602">
    <property type="term" value="F:cullin family protein binding"/>
    <property type="evidence" value="ECO:0000318"/>
    <property type="project" value="GO_Central"/>
</dbReference>
<dbReference type="GeneID" id="104611749"/>
<sequence length="93" mass="10531">MVTDQQDSSEMFKQMVKDGFGVGVIPLLNVSSNILPKVIDYCRKHVEFDSKKKMDDPNEMAANYLHIKGLLDLTCQKDSSKGSAYVRKFVRDS</sequence>
<dbReference type="GO" id="GO:0031146">
    <property type="term" value="P:SCF-dependent proteasomal ubiquitin-dependent protein catabolic process"/>
    <property type="evidence" value="ECO:0000318"/>
    <property type="project" value="GO_Central"/>
</dbReference>
<comment type="pathway">
    <text evidence="1">Protein modification; protein ubiquitination.</text>
</comment>
<dbReference type="InterPro" id="IPR011333">
    <property type="entry name" value="SKP1/BTB/POZ_sf"/>
</dbReference>
<dbReference type="Gene3D" id="3.30.710.10">
    <property type="entry name" value="Potassium Channel Kv1.1, Chain A"/>
    <property type="match status" value="1"/>
</dbReference>
<dbReference type="InterPro" id="IPR016897">
    <property type="entry name" value="SKP1"/>
</dbReference>
<dbReference type="STRING" id="4432.A0A1U8B852"/>
<dbReference type="OrthoDB" id="1903179at2759"/>